<keyword evidence="5" id="KW-0067">ATP-binding</keyword>
<dbReference type="InterPro" id="IPR004166">
    <property type="entry name" value="a-kinase_dom"/>
</dbReference>
<evidence type="ECO:0000256" key="3">
    <source>
        <dbReference type="ARBA" id="ARBA00022741"/>
    </source>
</evidence>
<keyword evidence="8" id="KW-1185">Reference proteome</keyword>
<evidence type="ECO:0000313" key="7">
    <source>
        <dbReference type="EMBL" id="KAJ7333999.1"/>
    </source>
</evidence>
<dbReference type="SUPFAM" id="SSF56112">
    <property type="entry name" value="Protein kinase-like (PK-like)"/>
    <property type="match status" value="1"/>
</dbReference>
<dbReference type="AlphaFoldDB" id="A0AAD6ZPU5"/>
<dbReference type="GO" id="GO:0004674">
    <property type="term" value="F:protein serine/threonine kinase activity"/>
    <property type="evidence" value="ECO:0007669"/>
    <property type="project" value="UniProtKB-KW"/>
</dbReference>
<evidence type="ECO:0000256" key="2">
    <source>
        <dbReference type="ARBA" id="ARBA00022679"/>
    </source>
</evidence>
<dbReference type="EMBL" id="JARIHO010000033">
    <property type="protein sequence ID" value="KAJ7333999.1"/>
    <property type="molecule type" value="Genomic_DNA"/>
</dbReference>
<gene>
    <name evidence="7" type="ORF">DFH08DRAFT_1019841</name>
</gene>
<feature type="non-terminal residue" evidence="7">
    <location>
        <position position="1"/>
    </location>
</feature>
<dbReference type="InterPro" id="IPR051852">
    <property type="entry name" value="Alpha-type_PK"/>
</dbReference>
<evidence type="ECO:0000259" key="6">
    <source>
        <dbReference type="PROSITE" id="PS51158"/>
    </source>
</evidence>
<keyword evidence="2" id="KW-0808">Transferase</keyword>
<dbReference type="Gene3D" id="3.20.200.10">
    <property type="entry name" value="MHCK/EF2 kinase"/>
    <property type="match status" value="1"/>
</dbReference>
<dbReference type="PROSITE" id="PS51158">
    <property type="entry name" value="ALPHA_KINASE"/>
    <property type="match status" value="1"/>
</dbReference>
<evidence type="ECO:0000256" key="1">
    <source>
        <dbReference type="ARBA" id="ARBA00022527"/>
    </source>
</evidence>
<evidence type="ECO:0000256" key="5">
    <source>
        <dbReference type="ARBA" id="ARBA00022840"/>
    </source>
</evidence>
<dbReference type="CDD" id="cd04515">
    <property type="entry name" value="Alpha_kinase"/>
    <property type="match status" value="1"/>
</dbReference>
<dbReference type="GO" id="GO:0005524">
    <property type="term" value="F:ATP binding"/>
    <property type="evidence" value="ECO:0007669"/>
    <property type="project" value="UniProtKB-KW"/>
</dbReference>
<keyword evidence="4 7" id="KW-0418">Kinase</keyword>
<protein>
    <submittedName>
        <fullName evidence="7">Kinase-like domain-containing protein</fullName>
    </submittedName>
</protein>
<keyword evidence="3" id="KW-0547">Nucleotide-binding</keyword>
<comment type="caution">
    <text evidence="7">The sequence shown here is derived from an EMBL/GenBank/DDBJ whole genome shotgun (WGS) entry which is preliminary data.</text>
</comment>
<sequence>MAEGAGDLVQSCTGENTCLGLFEHKTAPGRCQKCAILANSPETEHTRILAIPQCSGCGVISQRLTTEYCGLCANKNQKNIDNQVPSSASPTTVLPATILSLSQGQSVSASLRNLGQYNRNNWKDAAHINESGIRTQQSTVPITGANMAILRSSNLATNECYVFILEPFVRTKPCMFLSTFEVIRESTTKFSDIVSNGISSLNSSWEQDCEASLVRSDFRFTRMNNVHIEIEPQALFKDVLQLILRDSGQNLDKTAPPKFRSRKFPIVYIEAHIELAKFENRTGARAPDALSKPQKRGRNTSFLASGSALKRSCLTTGSRSLKSSFALHPPMANATTATLFFGNHITDPTNAIQSITWSPDADGLSGSVMIENIHSGKGKSKFVFKVTYNKLSYVAKRCYTLGKGTTVSIIANRDELIREAITLGRAKFFLENFKGECESEDIDISDFEVTDFLVAREGVIATDASDTLSFIPSPASGIKLSDYQALSDDQKDEIIMDNKIISSVTWLLEREQSNIHFRKYSGTLEHPHHTDKQGATINVFQHFTYLNSNKTLVLADIQGSESHNPSNKAGILFDLMSHTQSGDSGAGDHGEDGIQSFIVQHKCGQRCIQMGLENLGDTEEEED</sequence>
<proteinExistence type="predicted"/>
<dbReference type="Proteomes" id="UP001218218">
    <property type="component" value="Unassembled WGS sequence"/>
</dbReference>
<evidence type="ECO:0000313" key="8">
    <source>
        <dbReference type="Proteomes" id="UP001218218"/>
    </source>
</evidence>
<reference evidence="7" key="1">
    <citation type="submission" date="2023-03" db="EMBL/GenBank/DDBJ databases">
        <title>Massive genome expansion in bonnet fungi (Mycena s.s.) driven by repeated elements and novel gene families across ecological guilds.</title>
        <authorList>
            <consortium name="Lawrence Berkeley National Laboratory"/>
            <person name="Harder C.B."/>
            <person name="Miyauchi S."/>
            <person name="Viragh M."/>
            <person name="Kuo A."/>
            <person name="Thoen E."/>
            <person name="Andreopoulos B."/>
            <person name="Lu D."/>
            <person name="Skrede I."/>
            <person name="Drula E."/>
            <person name="Henrissat B."/>
            <person name="Morin E."/>
            <person name="Kohler A."/>
            <person name="Barry K."/>
            <person name="LaButti K."/>
            <person name="Morin E."/>
            <person name="Salamov A."/>
            <person name="Lipzen A."/>
            <person name="Mereny Z."/>
            <person name="Hegedus B."/>
            <person name="Baldrian P."/>
            <person name="Stursova M."/>
            <person name="Weitz H."/>
            <person name="Taylor A."/>
            <person name="Grigoriev I.V."/>
            <person name="Nagy L.G."/>
            <person name="Martin F."/>
            <person name="Kauserud H."/>
        </authorList>
    </citation>
    <scope>NUCLEOTIDE SEQUENCE</scope>
    <source>
        <strain evidence="7">CBHHK002</strain>
    </source>
</reference>
<name>A0AAD6ZPU5_9AGAR</name>
<feature type="domain" description="Alpha-type protein kinase" evidence="6">
    <location>
        <begin position="349"/>
        <end position="615"/>
    </location>
</feature>
<dbReference type="InterPro" id="IPR011009">
    <property type="entry name" value="Kinase-like_dom_sf"/>
</dbReference>
<organism evidence="7 8">
    <name type="scientific">Mycena albidolilacea</name>
    <dbReference type="NCBI Taxonomy" id="1033008"/>
    <lineage>
        <taxon>Eukaryota</taxon>
        <taxon>Fungi</taxon>
        <taxon>Dikarya</taxon>
        <taxon>Basidiomycota</taxon>
        <taxon>Agaricomycotina</taxon>
        <taxon>Agaricomycetes</taxon>
        <taxon>Agaricomycetidae</taxon>
        <taxon>Agaricales</taxon>
        <taxon>Marasmiineae</taxon>
        <taxon>Mycenaceae</taxon>
        <taxon>Mycena</taxon>
    </lineage>
</organism>
<evidence type="ECO:0000256" key="4">
    <source>
        <dbReference type="ARBA" id="ARBA00022777"/>
    </source>
</evidence>
<dbReference type="Pfam" id="PF02816">
    <property type="entry name" value="Alpha_kinase"/>
    <property type="match status" value="1"/>
</dbReference>
<keyword evidence="1" id="KW-0723">Serine/threonine-protein kinase</keyword>
<dbReference type="PANTHER" id="PTHR45992">
    <property type="entry name" value="EUKARYOTIC ELONGATION FACTOR 2 KINASE-RELATED"/>
    <property type="match status" value="1"/>
</dbReference>
<accession>A0AAD6ZPU5</accession>